<proteinExistence type="predicted"/>
<sequence>MRCVILFGLIACLACLSMAWGLEETPNDQDLSLSPVEQGIEGQVRAKRQFYGGGFGRPYGGYGGYGGGFGRPYGGYGGYGGGFGRPYYGGYGRPYGGGFGFGGPYGGGFYG</sequence>
<feature type="signal peptide" evidence="1">
    <location>
        <begin position="1"/>
        <end position="21"/>
    </location>
</feature>
<reference evidence="2 3" key="1">
    <citation type="submission" date="2024-02" db="EMBL/GenBank/DDBJ databases">
        <title>A chromosome-level genome assembly of Drosophila madeirensis, a fruit fly species endemic to Madeira island.</title>
        <authorList>
            <person name="Tomihara K."/>
            <person name="Llopart A."/>
            <person name="Yamamoto D."/>
        </authorList>
    </citation>
    <scope>NUCLEOTIDE SEQUENCE [LARGE SCALE GENOMIC DNA]</scope>
    <source>
        <strain evidence="2 3">RF1</strain>
    </source>
</reference>
<feature type="chain" id="PRO_5043526897" description="Neuropeptide-like protein 31" evidence="1">
    <location>
        <begin position="22"/>
        <end position="111"/>
    </location>
</feature>
<protein>
    <recommendedName>
        <fullName evidence="4">Neuropeptide-like protein 31</fullName>
    </recommendedName>
</protein>
<keyword evidence="3" id="KW-1185">Reference proteome</keyword>
<evidence type="ECO:0000313" key="2">
    <source>
        <dbReference type="EMBL" id="BFF89872.1"/>
    </source>
</evidence>
<dbReference type="EMBL" id="AP029263">
    <property type="protein sequence ID" value="BFF89872.1"/>
    <property type="molecule type" value="Genomic_DNA"/>
</dbReference>
<dbReference type="AlphaFoldDB" id="A0AAU9F7U5"/>
<evidence type="ECO:0008006" key="4">
    <source>
        <dbReference type="Google" id="ProtNLM"/>
    </source>
</evidence>
<accession>A0AAU9F7U5</accession>
<organism evidence="2 3">
    <name type="scientific">Drosophila madeirensis</name>
    <name type="common">Fruit fly</name>
    <dbReference type="NCBI Taxonomy" id="30013"/>
    <lineage>
        <taxon>Eukaryota</taxon>
        <taxon>Metazoa</taxon>
        <taxon>Ecdysozoa</taxon>
        <taxon>Arthropoda</taxon>
        <taxon>Hexapoda</taxon>
        <taxon>Insecta</taxon>
        <taxon>Pterygota</taxon>
        <taxon>Neoptera</taxon>
        <taxon>Endopterygota</taxon>
        <taxon>Diptera</taxon>
        <taxon>Brachycera</taxon>
        <taxon>Muscomorpha</taxon>
        <taxon>Ephydroidea</taxon>
        <taxon>Drosophilidae</taxon>
        <taxon>Drosophila</taxon>
        <taxon>Sophophora</taxon>
    </lineage>
</organism>
<name>A0AAU9F7U5_DROMD</name>
<dbReference type="Proteomes" id="UP001500889">
    <property type="component" value="Chromosome O"/>
</dbReference>
<evidence type="ECO:0000256" key="1">
    <source>
        <dbReference type="SAM" id="SignalP"/>
    </source>
</evidence>
<keyword evidence="1" id="KW-0732">Signal</keyword>
<evidence type="ECO:0000313" key="3">
    <source>
        <dbReference type="Proteomes" id="UP001500889"/>
    </source>
</evidence>
<gene>
    <name evidence="2" type="ORF">DMAD_08529</name>
</gene>